<reference evidence="12 13" key="1">
    <citation type="submission" date="2020-08" db="EMBL/GenBank/DDBJ databases">
        <title>Novel species isolated from subtropical streams in China.</title>
        <authorList>
            <person name="Lu H."/>
        </authorList>
    </citation>
    <scope>NUCLEOTIDE SEQUENCE [LARGE SCALE GENOMIC DNA]</scope>
    <source>
        <strain evidence="12 13">FT31W</strain>
    </source>
</reference>
<evidence type="ECO:0000256" key="5">
    <source>
        <dbReference type="ARBA" id="ARBA00044059"/>
    </source>
</evidence>
<dbReference type="PROSITE" id="PS00061">
    <property type="entry name" value="ADH_SHORT"/>
    <property type="match status" value="1"/>
</dbReference>
<evidence type="ECO:0000256" key="4">
    <source>
        <dbReference type="ARBA" id="ARBA00044050"/>
    </source>
</evidence>
<dbReference type="EC" id="1.1.1.298" evidence="4"/>
<dbReference type="PRINTS" id="PR00081">
    <property type="entry name" value="GDHRDH"/>
</dbReference>
<dbReference type="Gene3D" id="3.40.50.720">
    <property type="entry name" value="NAD(P)-binding Rossmann-like Domain"/>
    <property type="match status" value="1"/>
</dbReference>
<organism evidence="12 13">
    <name type="scientific">Undibacterium griseum</name>
    <dbReference type="NCBI Taxonomy" id="2762295"/>
    <lineage>
        <taxon>Bacteria</taxon>
        <taxon>Pseudomonadati</taxon>
        <taxon>Pseudomonadota</taxon>
        <taxon>Betaproteobacteria</taxon>
        <taxon>Burkholderiales</taxon>
        <taxon>Oxalobacteraceae</taxon>
        <taxon>Undibacterium</taxon>
    </lineage>
</organism>
<dbReference type="SUPFAM" id="SSF51735">
    <property type="entry name" value="NAD(P)-binding Rossmann-fold domains"/>
    <property type="match status" value="1"/>
</dbReference>
<dbReference type="PRINTS" id="PR00080">
    <property type="entry name" value="SDRFAMILY"/>
</dbReference>
<evidence type="ECO:0000256" key="11">
    <source>
        <dbReference type="RuleBase" id="RU000363"/>
    </source>
</evidence>
<evidence type="ECO:0000313" key="13">
    <source>
        <dbReference type="Proteomes" id="UP000613113"/>
    </source>
</evidence>
<dbReference type="InterPro" id="IPR002347">
    <property type="entry name" value="SDR_fam"/>
</dbReference>
<dbReference type="PANTHER" id="PTHR43086:SF3">
    <property type="entry name" value="NADP-DEPENDENT 3-HYDROXY ACID DEHYDROGENASE YDFG"/>
    <property type="match status" value="1"/>
</dbReference>
<evidence type="ECO:0000256" key="10">
    <source>
        <dbReference type="ARBA" id="ARBA00047274"/>
    </source>
</evidence>
<comment type="caution">
    <text evidence="12">The sequence shown here is derived from an EMBL/GenBank/DDBJ whole genome shotgun (WGS) entry which is preliminary data.</text>
</comment>
<protein>
    <recommendedName>
        <fullName evidence="6">NADP-dependent 3-hydroxy acid dehydrogenase YdfG</fullName>
        <ecNumber evidence="4">1.1.1.298</ecNumber>
        <ecNumber evidence="5">1.1.1.381</ecNumber>
    </recommendedName>
    <alternativeName>
        <fullName evidence="8">L-allo-threonine dehydrogenase</fullName>
    </alternativeName>
    <alternativeName>
        <fullName evidence="7">Malonic semialdehyde reductase</fullName>
    </alternativeName>
</protein>
<proteinExistence type="inferred from homology"/>
<dbReference type="PIRSF" id="PIRSF000126">
    <property type="entry name" value="11-beta-HSD1"/>
    <property type="match status" value="1"/>
</dbReference>
<evidence type="ECO:0000256" key="8">
    <source>
        <dbReference type="ARBA" id="ARBA00044349"/>
    </source>
</evidence>
<dbReference type="EC" id="1.1.1.381" evidence="5"/>
<dbReference type="Pfam" id="PF00106">
    <property type="entry name" value="adh_short"/>
    <property type="match status" value="1"/>
</dbReference>
<dbReference type="RefSeq" id="WP_186861741.1">
    <property type="nucleotide sequence ID" value="NZ_JACOGC010000001.1"/>
</dbReference>
<comment type="catalytic activity">
    <reaction evidence="10">
        <text>3-hydroxypropanoate + NADP(+) = 3-oxopropanoate + NADPH + H(+)</text>
        <dbReference type="Rhea" id="RHEA:26438"/>
        <dbReference type="ChEBI" id="CHEBI:15378"/>
        <dbReference type="ChEBI" id="CHEBI:16510"/>
        <dbReference type="ChEBI" id="CHEBI:33190"/>
        <dbReference type="ChEBI" id="CHEBI:57783"/>
        <dbReference type="ChEBI" id="CHEBI:58349"/>
        <dbReference type="EC" id="1.1.1.298"/>
    </reaction>
</comment>
<dbReference type="InterPro" id="IPR020904">
    <property type="entry name" value="Sc_DH/Rdtase_CS"/>
</dbReference>
<keyword evidence="2" id="KW-0560">Oxidoreductase</keyword>
<dbReference type="EMBL" id="JACOGC010000001">
    <property type="protein sequence ID" value="MBC3884128.1"/>
    <property type="molecule type" value="Genomic_DNA"/>
</dbReference>
<comment type="catalytic activity">
    <reaction evidence="3">
        <text>L-allo-threonine + NADP(+) = aminoacetone + CO2 + NADPH</text>
        <dbReference type="Rhea" id="RHEA:43524"/>
        <dbReference type="ChEBI" id="CHEBI:16526"/>
        <dbReference type="ChEBI" id="CHEBI:57783"/>
        <dbReference type="ChEBI" id="CHEBI:58320"/>
        <dbReference type="ChEBI" id="CHEBI:58349"/>
        <dbReference type="ChEBI" id="CHEBI:58585"/>
        <dbReference type="EC" id="1.1.1.381"/>
    </reaction>
</comment>
<dbReference type="PANTHER" id="PTHR43086">
    <property type="entry name" value="VERY-LONG-CHAIN 3-OXOOACYL-COA REDUCTASE"/>
    <property type="match status" value="1"/>
</dbReference>
<keyword evidence="13" id="KW-1185">Reference proteome</keyword>
<gene>
    <name evidence="12" type="ORF">H8K27_03195</name>
</gene>
<dbReference type="InterPro" id="IPR036291">
    <property type="entry name" value="NAD(P)-bd_dom_sf"/>
</dbReference>
<evidence type="ECO:0000256" key="7">
    <source>
        <dbReference type="ARBA" id="ARBA00044271"/>
    </source>
</evidence>
<evidence type="ECO:0000313" key="12">
    <source>
        <dbReference type="EMBL" id="MBC3884128.1"/>
    </source>
</evidence>
<evidence type="ECO:0000256" key="2">
    <source>
        <dbReference type="ARBA" id="ARBA00023002"/>
    </source>
</evidence>
<comment type="function">
    <text evidence="9">NADP-dependent dehydrogenase with broad substrate specificity acting on 3-hydroxy acids. Catalyzes the NADP-dependent oxidation of L-allo-threonine to L-2-amino-3-keto-butyrate, which is spontaneously decarboxylated into aminoacetone. Also acts on D-threonine, L-serine, D-serine, D-3-hydroxyisobutyrate, L-3-hydroxyisobutyrate, D-glycerate and L-glycerate. Able to catalyze the reduction of the malonic semialdehyde to 3-hydroxypropionic acid. YdfG is apparently supplementing RutE, the presumed malonic semialdehyde reductase involved in pyrimidine degradation since both are able to detoxify malonic semialdehyde.</text>
</comment>
<dbReference type="Proteomes" id="UP000613113">
    <property type="component" value="Unassembled WGS sequence"/>
</dbReference>
<accession>A0ABR6YJY3</accession>
<name>A0ABR6YJY3_9BURK</name>
<evidence type="ECO:0000256" key="3">
    <source>
        <dbReference type="ARBA" id="ARBA00043812"/>
    </source>
</evidence>
<evidence type="ECO:0000256" key="6">
    <source>
        <dbReference type="ARBA" id="ARBA00044065"/>
    </source>
</evidence>
<comment type="similarity">
    <text evidence="1 11">Belongs to the short-chain dehydrogenases/reductases (SDR) family.</text>
</comment>
<evidence type="ECO:0000256" key="9">
    <source>
        <dbReference type="ARBA" id="ARBA00045650"/>
    </source>
</evidence>
<sequence length="262" mass="28468">MRANLQGCWALVTGASSGFGNDYCHLLAARGCHLVMVARRAEAMQILASTLRAQYGISIEIIPTDLTQAGAAAELFRQTEAAGIRIDILINNAGAGLFGKFTDQTLSKTLEMLQLNMVCVTELTYLYAQQMQQRRAGHILLVSSIAAFQPLPGYAAYSGSKAYILLFGEALHEELKPSGVHLTVLAPGISATAFFEVAGQKDTWYHRLVKMKSRTVAAAGLDALFAGKSSVLPGWMNQLTVFLFRFLPRHWQSKIAGKAMQG</sequence>
<evidence type="ECO:0000256" key="1">
    <source>
        <dbReference type="ARBA" id="ARBA00006484"/>
    </source>
</evidence>